<keyword evidence="11" id="KW-1185">Reference proteome</keyword>
<dbReference type="InterPro" id="IPR002125">
    <property type="entry name" value="CMP_dCMP_dom"/>
</dbReference>
<organism evidence="10 11">
    <name type="scientific">Vogesella aquatica</name>
    <dbReference type="NCBI Taxonomy" id="2984206"/>
    <lineage>
        <taxon>Bacteria</taxon>
        <taxon>Pseudomonadati</taxon>
        <taxon>Pseudomonadota</taxon>
        <taxon>Betaproteobacteria</taxon>
        <taxon>Neisseriales</taxon>
        <taxon>Chromobacteriaceae</taxon>
        <taxon>Vogesella</taxon>
    </lineage>
</organism>
<dbReference type="NCBIfam" id="NF008113">
    <property type="entry name" value="PRK10860.1"/>
    <property type="match status" value="1"/>
</dbReference>
<dbReference type="Proteomes" id="UP001219956">
    <property type="component" value="Unassembled WGS sequence"/>
</dbReference>
<dbReference type="PANTHER" id="PTHR11079:SF202">
    <property type="entry name" value="TRNA-SPECIFIC ADENOSINE DEAMINASE"/>
    <property type="match status" value="1"/>
</dbReference>
<dbReference type="PANTHER" id="PTHR11079">
    <property type="entry name" value="CYTOSINE DEAMINASE FAMILY MEMBER"/>
    <property type="match status" value="1"/>
</dbReference>
<dbReference type="PROSITE" id="PS51747">
    <property type="entry name" value="CYT_DCMP_DEAMINASES_2"/>
    <property type="match status" value="1"/>
</dbReference>
<evidence type="ECO:0000313" key="10">
    <source>
        <dbReference type="EMBL" id="MDC7718905.1"/>
    </source>
</evidence>
<dbReference type="Gene3D" id="3.40.140.10">
    <property type="entry name" value="Cytidine Deaminase, domain 2"/>
    <property type="match status" value="1"/>
</dbReference>
<dbReference type="InterPro" id="IPR028883">
    <property type="entry name" value="tRNA_aden_deaminase"/>
</dbReference>
<dbReference type="Pfam" id="PF04994">
    <property type="entry name" value="TfoX_C"/>
    <property type="match status" value="1"/>
</dbReference>
<evidence type="ECO:0000256" key="1">
    <source>
        <dbReference type="ARBA" id="ARBA00010669"/>
    </source>
</evidence>
<dbReference type="EC" id="3.5.4.33" evidence="8"/>
<gene>
    <name evidence="8 10" type="primary">tadA</name>
    <name evidence="10" type="ORF">PQU95_17015</name>
</gene>
<evidence type="ECO:0000256" key="6">
    <source>
        <dbReference type="ARBA" id="ARBA00022833"/>
    </source>
</evidence>
<keyword evidence="6 8" id="KW-0862">Zinc</keyword>
<feature type="binding site" evidence="8">
    <location>
        <position position="141"/>
    </location>
    <ligand>
        <name>Zn(2+)</name>
        <dbReference type="ChEBI" id="CHEBI:29105"/>
        <note>catalytic</note>
    </ligand>
</feature>
<dbReference type="CDD" id="cd01285">
    <property type="entry name" value="nucleoside_deaminase"/>
    <property type="match status" value="1"/>
</dbReference>
<dbReference type="Pfam" id="PF00383">
    <property type="entry name" value="dCMP_cyt_deam_1"/>
    <property type="match status" value="1"/>
</dbReference>
<dbReference type="SUPFAM" id="SSF53927">
    <property type="entry name" value="Cytidine deaminase-like"/>
    <property type="match status" value="1"/>
</dbReference>
<sequence length="242" mass="25240">MLTSPPLPPKAIQWLAALGLSDRAALLACGSVRAYLLLKASGHTVTDKLLFALEAAARGVHWSALTDSDRQALRQAAAVHAPVRPLPPAAQLQQHMQAALALARQAAKLGEVPVGAVVVKDGQIIGQGYNQPIGSRDPSAHAEMVALRQAAQALGNYRLAGCTLYVTLEPCAMCSGAILHSRLDHVIYGAREARTGAAGSVVDLFALRQLNSHTAIDGGIAAQESADLLAGFFAHRRPGGTS</sequence>
<dbReference type="InterPro" id="IPR016192">
    <property type="entry name" value="APOBEC/CMP_deaminase_Zn-bd"/>
</dbReference>
<feature type="binding site" evidence="8">
    <location>
        <position position="174"/>
    </location>
    <ligand>
        <name>Zn(2+)</name>
        <dbReference type="ChEBI" id="CHEBI:29105"/>
        <note>catalytic</note>
    </ligand>
</feature>
<keyword evidence="4 8" id="KW-0479">Metal-binding</keyword>
<evidence type="ECO:0000256" key="4">
    <source>
        <dbReference type="ARBA" id="ARBA00022723"/>
    </source>
</evidence>
<proteinExistence type="inferred from homology"/>
<feature type="active site" description="Proton donor" evidence="8">
    <location>
        <position position="143"/>
    </location>
</feature>
<keyword evidence="3 8" id="KW-0819">tRNA processing</keyword>
<feature type="binding site" evidence="8">
    <location>
        <position position="171"/>
    </location>
    <ligand>
        <name>Zn(2+)</name>
        <dbReference type="ChEBI" id="CHEBI:29105"/>
        <note>catalytic</note>
    </ligand>
</feature>
<dbReference type="Gene3D" id="1.10.150.20">
    <property type="entry name" value="5' to 3' exonuclease, C-terminal subdomain"/>
    <property type="match status" value="1"/>
</dbReference>
<evidence type="ECO:0000259" key="9">
    <source>
        <dbReference type="PROSITE" id="PS51747"/>
    </source>
</evidence>
<dbReference type="PROSITE" id="PS00903">
    <property type="entry name" value="CYT_DCMP_DEAMINASES_1"/>
    <property type="match status" value="1"/>
</dbReference>
<accession>A0ABT5J226</accession>
<evidence type="ECO:0000256" key="5">
    <source>
        <dbReference type="ARBA" id="ARBA00022801"/>
    </source>
</evidence>
<comment type="similarity">
    <text evidence="1">Belongs to the cytidine and deoxycytidylate deaminase family. ADAT2 subfamily.</text>
</comment>
<dbReference type="EMBL" id="JAQQLF010000027">
    <property type="protein sequence ID" value="MDC7718905.1"/>
    <property type="molecule type" value="Genomic_DNA"/>
</dbReference>
<comment type="function">
    <text evidence="8">Catalyzes the deamination of adenosine to inosine at the wobble position 34 of tRNA(Arg2).</text>
</comment>
<evidence type="ECO:0000256" key="8">
    <source>
        <dbReference type="HAMAP-Rule" id="MF_00972"/>
    </source>
</evidence>
<evidence type="ECO:0000256" key="2">
    <source>
        <dbReference type="ARBA" id="ARBA00011738"/>
    </source>
</evidence>
<comment type="catalytic activity">
    <reaction evidence="7 8">
        <text>adenosine(34) in tRNA + H2O + H(+) = inosine(34) in tRNA + NH4(+)</text>
        <dbReference type="Rhea" id="RHEA:43168"/>
        <dbReference type="Rhea" id="RHEA-COMP:10373"/>
        <dbReference type="Rhea" id="RHEA-COMP:10374"/>
        <dbReference type="ChEBI" id="CHEBI:15377"/>
        <dbReference type="ChEBI" id="CHEBI:15378"/>
        <dbReference type="ChEBI" id="CHEBI:28938"/>
        <dbReference type="ChEBI" id="CHEBI:74411"/>
        <dbReference type="ChEBI" id="CHEBI:82852"/>
        <dbReference type="EC" id="3.5.4.33"/>
    </reaction>
</comment>
<evidence type="ECO:0000256" key="3">
    <source>
        <dbReference type="ARBA" id="ARBA00022694"/>
    </source>
</evidence>
<dbReference type="GO" id="GO:0052717">
    <property type="term" value="F:tRNA-specific adenosine-34 deaminase activity"/>
    <property type="evidence" value="ECO:0007669"/>
    <property type="project" value="UniProtKB-EC"/>
</dbReference>
<protein>
    <recommendedName>
        <fullName evidence="8">tRNA-specific adenosine deaminase</fullName>
        <ecNumber evidence="8">3.5.4.33</ecNumber>
    </recommendedName>
</protein>
<name>A0ABT5J226_9NEIS</name>
<evidence type="ECO:0000256" key="7">
    <source>
        <dbReference type="ARBA" id="ARBA00048045"/>
    </source>
</evidence>
<dbReference type="RefSeq" id="WP_272753113.1">
    <property type="nucleotide sequence ID" value="NZ_JAQQLF010000027.1"/>
</dbReference>
<keyword evidence="5 8" id="KW-0378">Hydrolase</keyword>
<reference evidence="10 11" key="1">
    <citation type="submission" date="2023-01" db="EMBL/GenBank/DDBJ databases">
        <title>Novel species of the genus Vogesella isolated from rivers.</title>
        <authorList>
            <person name="Lu H."/>
        </authorList>
    </citation>
    <scope>NUCLEOTIDE SEQUENCE [LARGE SCALE GENOMIC DNA]</scope>
    <source>
        <strain evidence="10 11">DC21W</strain>
    </source>
</reference>
<comment type="cofactor">
    <cofactor evidence="8">
        <name>Zn(2+)</name>
        <dbReference type="ChEBI" id="CHEBI:29105"/>
    </cofactor>
    <text evidence="8">Binds 1 zinc ion per subunit.</text>
</comment>
<dbReference type="InterPro" id="IPR016193">
    <property type="entry name" value="Cytidine_deaminase-like"/>
</dbReference>
<comment type="subunit">
    <text evidence="2 8">Homodimer.</text>
</comment>
<feature type="domain" description="CMP/dCMP-type deaminase" evidence="9">
    <location>
        <begin position="90"/>
        <end position="202"/>
    </location>
</feature>
<dbReference type="InterPro" id="IPR007077">
    <property type="entry name" value="TfoX_C"/>
</dbReference>
<comment type="caution">
    <text evidence="10">The sequence shown here is derived from an EMBL/GenBank/DDBJ whole genome shotgun (WGS) entry which is preliminary data.</text>
</comment>
<evidence type="ECO:0000313" key="11">
    <source>
        <dbReference type="Proteomes" id="UP001219956"/>
    </source>
</evidence>
<dbReference type="HAMAP" id="MF_00972">
    <property type="entry name" value="tRNA_aden_deaminase"/>
    <property type="match status" value="1"/>
</dbReference>